<dbReference type="InterPro" id="IPR017871">
    <property type="entry name" value="ABC_transporter-like_CS"/>
</dbReference>
<protein>
    <submittedName>
        <fullName evidence="6">ABC transporter ATP-binding protein</fullName>
    </submittedName>
</protein>
<sequence>MTYAVRLSDISHGFRRQNGVTQVARQISYDFEKGKSTALIGRNGAGKTTLLRIISGALRPNAGAVLRNGRVSWPVGFAGSFHGDLTAAQNCRFSARVHGADSETLIENVRTMAGLGRHFHEPVRDYSSGMRSRLAFALSMALPFDTYLVDEVTSVGDANFRKTSQQIFKDRIKSASAIVVSHNLDQLRQLCDRAVILEEGTLFHFDNVNDAFTYYRDKLFA</sequence>
<accession>A0A251WUV1</accession>
<evidence type="ECO:0000256" key="4">
    <source>
        <dbReference type="ARBA" id="ARBA00022840"/>
    </source>
</evidence>
<dbReference type="InterPro" id="IPR003593">
    <property type="entry name" value="AAA+_ATPase"/>
</dbReference>
<evidence type="ECO:0000256" key="3">
    <source>
        <dbReference type="ARBA" id="ARBA00022741"/>
    </source>
</evidence>
<dbReference type="RefSeq" id="WP_086452304.1">
    <property type="nucleotide sequence ID" value="NZ_MSPP01000006.1"/>
</dbReference>
<dbReference type="SMART" id="SM00382">
    <property type="entry name" value="AAA"/>
    <property type="match status" value="1"/>
</dbReference>
<dbReference type="Pfam" id="PF00005">
    <property type="entry name" value="ABC_tran"/>
    <property type="match status" value="1"/>
</dbReference>
<dbReference type="InterPro" id="IPR003439">
    <property type="entry name" value="ABC_transporter-like_ATP-bd"/>
</dbReference>
<keyword evidence="4 6" id="KW-0067">ATP-binding</keyword>
<evidence type="ECO:0000313" key="7">
    <source>
        <dbReference type="Proteomes" id="UP000194664"/>
    </source>
</evidence>
<dbReference type="PANTHER" id="PTHR46743">
    <property type="entry name" value="TEICHOIC ACIDS EXPORT ATP-BINDING PROTEIN TAGH"/>
    <property type="match status" value="1"/>
</dbReference>
<dbReference type="InterPro" id="IPR015860">
    <property type="entry name" value="ABC_transpr_TagH-like"/>
</dbReference>
<reference evidence="6 7" key="1">
    <citation type="submission" date="2016-12" db="EMBL/GenBank/DDBJ databases">
        <title>The draft genome sequence of HSLHS2.</title>
        <authorList>
            <person name="Hu D."/>
            <person name="Wang L."/>
            <person name="Shao Z."/>
        </authorList>
    </citation>
    <scope>NUCLEOTIDE SEQUENCE [LARGE SCALE GENOMIC DNA]</scope>
    <source>
        <strain evidence="6">MCCC 1A06712</strain>
    </source>
</reference>
<dbReference type="GO" id="GO:0140359">
    <property type="term" value="F:ABC-type transporter activity"/>
    <property type="evidence" value="ECO:0007669"/>
    <property type="project" value="InterPro"/>
</dbReference>
<dbReference type="GO" id="GO:0016887">
    <property type="term" value="F:ATP hydrolysis activity"/>
    <property type="evidence" value="ECO:0007669"/>
    <property type="project" value="InterPro"/>
</dbReference>
<proteinExistence type="inferred from homology"/>
<organism evidence="6 7">
    <name type="scientific">Marivivens niveibacter</name>
    <dbReference type="NCBI Taxonomy" id="1930667"/>
    <lineage>
        <taxon>Bacteria</taxon>
        <taxon>Pseudomonadati</taxon>
        <taxon>Pseudomonadota</taxon>
        <taxon>Alphaproteobacteria</taxon>
        <taxon>Rhodobacterales</taxon>
        <taxon>Paracoccaceae</taxon>
        <taxon>Marivivens group</taxon>
        <taxon>Marivivens</taxon>
    </lineage>
</organism>
<comment type="similarity">
    <text evidence="1">Belongs to the ABC transporter superfamily.</text>
</comment>
<dbReference type="InterPro" id="IPR027417">
    <property type="entry name" value="P-loop_NTPase"/>
</dbReference>
<evidence type="ECO:0000259" key="5">
    <source>
        <dbReference type="PROSITE" id="PS50893"/>
    </source>
</evidence>
<keyword evidence="2" id="KW-0813">Transport</keyword>
<dbReference type="Gene3D" id="3.40.50.300">
    <property type="entry name" value="P-loop containing nucleotide triphosphate hydrolases"/>
    <property type="match status" value="1"/>
</dbReference>
<dbReference type="EMBL" id="MSPP01000006">
    <property type="protein sequence ID" value="OUD08270.1"/>
    <property type="molecule type" value="Genomic_DNA"/>
</dbReference>
<gene>
    <name evidence="6" type="ORF">BVC71_13945</name>
</gene>
<dbReference type="Proteomes" id="UP000194664">
    <property type="component" value="Unassembled WGS sequence"/>
</dbReference>
<evidence type="ECO:0000313" key="6">
    <source>
        <dbReference type="EMBL" id="OUD08270.1"/>
    </source>
</evidence>
<keyword evidence="3" id="KW-0547">Nucleotide-binding</keyword>
<feature type="domain" description="ABC transporter" evidence="5">
    <location>
        <begin position="5"/>
        <end position="221"/>
    </location>
</feature>
<dbReference type="GO" id="GO:0005524">
    <property type="term" value="F:ATP binding"/>
    <property type="evidence" value="ECO:0007669"/>
    <property type="project" value="UniProtKB-KW"/>
</dbReference>
<evidence type="ECO:0000256" key="2">
    <source>
        <dbReference type="ARBA" id="ARBA00022448"/>
    </source>
</evidence>
<dbReference type="OrthoDB" id="9778870at2"/>
<dbReference type="PROSITE" id="PS00211">
    <property type="entry name" value="ABC_TRANSPORTER_1"/>
    <property type="match status" value="1"/>
</dbReference>
<dbReference type="GO" id="GO:0016020">
    <property type="term" value="C:membrane"/>
    <property type="evidence" value="ECO:0007669"/>
    <property type="project" value="InterPro"/>
</dbReference>
<dbReference type="CDD" id="cd03220">
    <property type="entry name" value="ABC_KpsT_Wzt"/>
    <property type="match status" value="1"/>
</dbReference>
<dbReference type="AlphaFoldDB" id="A0A251WUV1"/>
<evidence type="ECO:0000256" key="1">
    <source>
        <dbReference type="ARBA" id="ARBA00005417"/>
    </source>
</evidence>
<keyword evidence="7" id="KW-1185">Reference proteome</keyword>
<name>A0A251WUV1_9RHOB</name>
<dbReference type="SUPFAM" id="SSF52540">
    <property type="entry name" value="P-loop containing nucleoside triphosphate hydrolases"/>
    <property type="match status" value="1"/>
</dbReference>
<dbReference type="PANTHER" id="PTHR46743:SF2">
    <property type="entry name" value="TEICHOIC ACIDS EXPORT ATP-BINDING PROTEIN TAGH"/>
    <property type="match status" value="1"/>
</dbReference>
<dbReference type="InterPro" id="IPR050683">
    <property type="entry name" value="Bact_Polysacc_Export_ATP-bd"/>
</dbReference>
<dbReference type="PROSITE" id="PS50893">
    <property type="entry name" value="ABC_TRANSPORTER_2"/>
    <property type="match status" value="1"/>
</dbReference>
<comment type="caution">
    <text evidence="6">The sequence shown here is derived from an EMBL/GenBank/DDBJ whole genome shotgun (WGS) entry which is preliminary data.</text>
</comment>